<feature type="compositionally biased region" description="Basic and acidic residues" evidence="1">
    <location>
        <begin position="152"/>
        <end position="163"/>
    </location>
</feature>
<dbReference type="EMBL" id="FMIO01000487">
    <property type="protein sequence ID" value="SCL95681.1"/>
    <property type="molecule type" value="Genomic_DNA"/>
</dbReference>
<feature type="region of interest" description="Disordered" evidence="1">
    <location>
        <begin position="32"/>
        <end position="178"/>
    </location>
</feature>
<dbReference type="AlphaFoldDB" id="A0A1D3LAC2"/>
<gene>
    <name evidence="2" type="ORF">PCHDK_000546600</name>
</gene>
<feature type="non-terminal residue" evidence="2">
    <location>
        <position position="178"/>
    </location>
</feature>
<feature type="compositionally biased region" description="Basic and acidic residues" evidence="1">
    <location>
        <begin position="84"/>
        <end position="95"/>
    </location>
</feature>
<sequence length="178" mass="19002">IKKLHSTSLTNLEDNYNKYSSFLKEIINNIITDSKKVEPPSESGGEKDDQLPSPKDSHQTLSDTPQLPQEPSGKVSSDQTGQEGPEKPVEDHVIKSENPGSDVKGNGTIGIGGEKDDQLPSPKDSHQTLSDTPQLPQEPSGKVSSDQTGQEGPEKPVEDHVIKSENPGSDVKGNGTIG</sequence>
<dbReference type="Proteomes" id="UP000195879">
    <property type="component" value="Unassembled WGS sequence"/>
</dbReference>
<name>A0A1D3LAC2_PLACE</name>
<evidence type="ECO:0000313" key="2">
    <source>
        <dbReference type="EMBL" id="SCL95681.1"/>
    </source>
</evidence>
<protein>
    <submittedName>
        <fullName evidence="2">Uncharacterized protein</fullName>
    </submittedName>
</protein>
<feature type="compositionally biased region" description="Polar residues" evidence="1">
    <location>
        <begin position="127"/>
        <end position="150"/>
    </location>
</feature>
<evidence type="ECO:0000313" key="3">
    <source>
        <dbReference type="Proteomes" id="UP000195879"/>
    </source>
</evidence>
<proteinExistence type="predicted"/>
<feature type="compositionally biased region" description="Basic and acidic residues" evidence="1">
    <location>
        <begin position="113"/>
        <end position="126"/>
    </location>
</feature>
<accession>A0A1D3LAC2</accession>
<feature type="compositionally biased region" description="Polar residues" evidence="1">
    <location>
        <begin position="59"/>
        <end position="82"/>
    </location>
</feature>
<evidence type="ECO:0000256" key="1">
    <source>
        <dbReference type="SAM" id="MobiDB-lite"/>
    </source>
</evidence>
<feature type="compositionally biased region" description="Basic and acidic residues" evidence="1">
    <location>
        <begin position="33"/>
        <end position="58"/>
    </location>
</feature>
<feature type="non-terminal residue" evidence="2">
    <location>
        <position position="1"/>
    </location>
</feature>
<reference evidence="2 3" key="1">
    <citation type="submission" date="2016-08" db="EMBL/GenBank/DDBJ databases">
        <authorList>
            <consortium name="Pathogen Informatics"/>
        </authorList>
    </citation>
    <scope>NUCLEOTIDE SEQUENCE [LARGE SCALE GENOMIC DNA]</scope>
    <source>
        <strain evidence="2 3">DK</strain>
    </source>
</reference>
<organism evidence="2 3">
    <name type="scientific">Plasmodium chabaudi adami</name>
    <dbReference type="NCBI Taxonomy" id="5826"/>
    <lineage>
        <taxon>Eukaryota</taxon>
        <taxon>Sar</taxon>
        <taxon>Alveolata</taxon>
        <taxon>Apicomplexa</taxon>
        <taxon>Aconoidasida</taxon>
        <taxon>Haemosporida</taxon>
        <taxon>Plasmodiidae</taxon>
        <taxon>Plasmodium</taxon>
        <taxon>Plasmodium (Vinckeia)</taxon>
    </lineage>
</organism>